<keyword evidence="2" id="KW-1185">Reference proteome</keyword>
<evidence type="ECO:0000313" key="2">
    <source>
        <dbReference type="Proteomes" id="UP001163321"/>
    </source>
</evidence>
<protein>
    <submittedName>
        <fullName evidence="1">Uncharacterized protein</fullName>
    </submittedName>
</protein>
<accession>A0ACC0WGB2</accession>
<gene>
    <name evidence="1" type="ORF">PsorP6_013049</name>
</gene>
<comment type="caution">
    <text evidence="1">The sequence shown here is derived from an EMBL/GenBank/DDBJ whole genome shotgun (WGS) entry which is preliminary data.</text>
</comment>
<evidence type="ECO:0000313" key="1">
    <source>
        <dbReference type="EMBL" id="KAI9917890.1"/>
    </source>
</evidence>
<sequence length="561" mass="62137">MMLRQSLRVGHVTTTCGRPHLLPRSLGVATSWGKAFDYIIVGAGSAGCVLANRLSADATTSVLLVEAGSSDRHRWDSMLIQMPAAVPLNLSDERYNWKFITEPQTFLNHRRMKIHGGRVLGGTSSINAMIYCRGHAKDYDEWQANGAEGWSYADCLPYFKRAQTHELGEDDYRGSDGPLHVVRNTQKDQPLFQAFLDAAMEAGYPFTSDLNGYQQEGVGWHDFTINKGSRCSTSAAYLHPVMDRKNLTVVTDTQVNKVIFEGKKAVGIEVEHNKTKKVSVLASTKEVILSGGAFNSPRLLLLSGVGDAAHLKEVGVPLVHHLPAVGKNMNDHVFVNLQFACQQPITLYNLSKRYPHKILKAGAADKEPDLQIIFAPCTTDMNSQFREDVGHAMTGLVSLLRGHKNGTLMLRSANPRERPIIDPKYMADEENWITLRQGVKLVRKIFAQNAFKDYCGRGISPSDEVQTDQEIDAWIRKYVSSGYHMTSTARMGVDDNSVVDLQTRVHGLESLRVVDASIMPNVVRGNTNAAVIMIAEKAADMILGKPALPKLHVPQYEPSDW</sequence>
<proteinExistence type="predicted"/>
<dbReference type="Proteomes" id="UP001163321">
    <property type="component" value="Chromosome 13"/>
</dbReference>
<dbReference type="EMBL" id="CM047592">
    <property type="protein sequence ID" value="KAI9917890.1"/>
    <property type="molecule type" value="Genomic_DNA"/>
</dbReference>
<name>A0ACC0WGB2_9STRA</name>
<organism evidence="1 2">
    <name type="scientific">Peronosclerospora sorghi</name>
    <dbReference type="NCBI Taxonomy" id="230839"/>
    <lineage>
        <taxon>Eukaryota</taxon>
        <taxon>Sar</taxon>
        <taxon>Stramenopiles</taxon>
        <taxon>Oomycota</taxon>
        <taxon>Peronosporomycetes</taxon>
        <taxon>Peronosporales</taxon>
        <taxon>Peronosporaceae</taxon>
        <taxon>Peronosclerospora</taxon>
    </lineage>
</organism>
<reference evidence="1 2" key="1">
    <citation type="journal article" date="2022" name="bioRxiv">
        <title>The genome of the oomycete Peronosclerospora sorghi, a cosmopolitan pathogen of maize and sorghum, is inflated with dispersed pseudogenes.</title>
        <authorList>
            <person name="Fletcher K."/>
            <person name="Martin F."/>
            <person name="Isakeit T."/>
            <person name="Cavanaugh K."/>
            <person name="Magill C."/>
            <person name="Michelmore R."/>
        </authorList>
    </citation>
    <scope>NUCLEOTIDE SEQUENCE [LARGE SCALE GENOMIC DNA]</scope>
    <source>
        <strain evidence="1">P6</strain>
    </source>
</reference>